<gene>
    <name evidence="2" type="ORF">F2Q68_00039761</name>
</gene>
<protein>
    <submittedName>
        <fullName evidence="2">Uncharacterized protein</fullName>
    </submittedName>
</protein>
<reference evidence="2" key="1">
    <citation type="submission" date="2019-12" db="EMBL/GenBank/DDBJ databases">
        <title>Genome sequencing and annotation of Brassica cretica.</title>
        <authorList>
            <person name="Studholme D.J."/>
            <person name="Sarris P.F."/>
        </authorList>
    </citation>
    <scope>NUCLEOTIDE SEQUENCE</scope>
    <source>
        <strain evidence="2">PFS-001/15</strain>
        <tissue evidence="2">Leaf</tissue>
    </source>
</reference>
<evidence type="ECO:0000313" key="2">
    <source>
        <dbReference type="EMBL" id="KAF2620778.1"/>
    </source>
</evidence>
<comment type="caution">
    <text evidence="2">The sequence shown here is derived from an EMBL/GenBank/DDBJ whole genome shotgun (WGS) entry which is preliminary data.</text>
</comment>
<accession>A0A8S9MRP5</accession>
<feature type="region of interest" description="Disordered" evidence="1">
    <location>
        <begin position="407"/>
        <end position="428"/>
    </location>
</feature>
<proteinExistence type="predicted"/>
<name>A0A8S9MRP5_BRACR</name>
<organism evidence="2 3">
    <name type="scientific">Brassica cretica</name>
    <name type="common">Mustard</name>
    <dbReference type="NCBI Taxonomy" id="69181"/>
    <lineage>
        <taxon>Eukaryota</taxon>
        <taxon>Viridiplantae</taxon>
        <taxon>Streptophyta</taxon>
        <taxon>Embryophyta</taxon>
        <taxon>Tracheophyta</taxon>
        <taxon>Spermatophyta</taxon>
        <taxon>Magnoliopsida</taxon>
        <taxon>eudicotyledons</taxon>
        <taxon>Gunneridae</taxon>
        <taxon>Pentapetalae</taxon>
        <taxon>rosids</taxon>
        <taxon>malvids</taxon>
        <taxon>Brassicales</taxon>
        <taxon>Brassicaceae</taxon>
        <taxon>Brassiceae</taxon>
        <taxon>Brassica</taxon>
    </lineage>
</organism>
<sequence length="709" mass="79038">MGIQQRLLAELFLLRNREWLEGRTEHWDPEEEYRQHLLWSEGLGRRPGGVFPISPSSDDIGLRGPSGDPEVRPLPIPVGILHSAARELATIEFPCCMLLLQEATVRLRGCWLNSSIFGNMEGSLYRKSSISRKRGRSLGLVPGLPLIARFRHRTRGITCALKSTGVAHSQQAPLKQDSASSVWLFWIPLKPELVLNPGKDCGRVRPRRLFADPFSSPATSHGEVPEADNETILMAPLKQCCSYVLDDGPCSEIHEEDLMAIRRKYAIHSLVQMRSSSAFDALLTRDRTRWPSLRHTWTLMSIQVLGELFGISIGIHESIRVYEDSGTLLLPYVMAYRRCGSSVSFLGEAVAKQVLTISRRFRRVPFLVSKEVLRHNRLWENIARLPASVLYDEYQQAGTQRRRSFYTPPPRFARAAPPTARIRPDSVGTPTGGVPLMGIRQRLLAELFFLRNRVRDMAAQRDLLIRHVRASARWELMKEWLEGRTEHWDPEEEYRQHLLWSEGLGRRPGGFFPISPSSDDIGFGGPSGDPEVRPLPIPVGILHSAARELATIEFPCCMLLLQEATVRLRGCWIPLSCCGPWRYSVVGTSPLGSVDPSVAFLLGGGLHAGLLRIIGVFPWRVVPLSIAGYCFSLGSGDHDQDLSRAPASVDSLAIGDSRAVFPGDEGSQHGHEMGSCIHPAERPGLENSGLARYLCSPLAGYPLPQIRPV</sequence>
<dbReference type="AlphaFoldDB" id="A0A8S9MRP5"/>
<evidence type="ECO:0000313" key="3">
    <source>
        <dbReference type="Proteomes" id="UP000712281"/>
    </source>
</evidence>
<dbReference type="Proteomes" id="UP000712281">
    <property type="component" value="Unassembled WGS sequence"/>
</dbReference>
<feature type="compositionally biased region" description="Low complexity" evidence="1">
    <location>
        <begin position="412"/>
        <end position="421"/>
    </location>
</feature>
<evidence type="ECO:0000256" key="1">
    <source>
        <dbReference type="SAM" id="MobiDB-lite"/>
    </source>
</evidence>
<dbReference type="EMBL" id="QGKW02000007">
    <property type="protein sequence ID" value="KAF2620778.1"/>
    <property type="molecule type" value="Genomic_DNA"/>
</dbReference>